<gene>
    <name evidence="8" type="ORF">FYJ85_09205</name>
</gene>
<comment type="caution">
    <text evidence="8">The sequence shown here is derived from an EMBL/GenBank/DDBJ whole genome shotgun (WGS) entry which is preliminary data.</text>
</comment>
<sequence length="778" mass="88409">MTHTDNQPPERTEQQETRTPVSEPEERTILLPRTETGEPGATPPPAKPAALPASPKTRFFQLKKRRDVNSVMEELQDHPAEGEVDFSGDEESLELLEESYDVGKKFAEGGQGELFHGFDRRLNRLVALKSLRGELSGNQRLRRFFLSEARVTAQLDHPAIVPIYTLNSDRKAGLHLAMKLVKGQTFKAYLEQICTHYRLDGVNSFDEKKALRTRLDILLKVCDALEYAHSRNVMHCDLKPSNIMIGEFRETYIMDWGIARRIRHTENAAETPPQEDDFCGTPQYLAPEVIRHELRDQRADLFAMGAILFEAATLKTAFTGNSVSEVLANIADGRMEPLEHRFHAPIDADLKAIIRKALAPDPKQRYQEIREFSGDLRRYLMGLSVSARPDNPAMKLVRWCYLHRRLTLVLMLCALLAGVGALAFTLYREFRFSEELRSRDYALGAAYSRSTHAGHLLDEQFSKLELMTASLAADIRYLLKYDPHHEKGEEHAFRAVSELRRPGAPGLIDSVFHHGRIDPESIAYNVTPDTNPESVERRLEPISRYIPRLLQTILESPVNARVTDSNLEELKTAAFRDGTPIIRVLFGFPDGLYAAYPAGNGFPERYDPRRRIWFPPADAWKEKRAVWSRPYIDSVPQIGLVISCSVPLRMPDGRGNGVCAVDISLDELIEELHSSGNAGPHVLEKAIMDDGGRIIVSTTRDFADIARSNYRSPDDEVVFKQLENLAVLDDMKKRKFGVVTIQEPDGNETVYTFCHIRSVNWFYIEKLDMRNLLAFFRR</sequence>
<dbReference type="Proteomes" id="UP000435649">
    <property type="component" value="Unassembled WGS sequence"/>
</dbReference>
<dbReference type="PROSITE" id="PS50011">
    <property type="entry name" value="PROTEIN_KINASE_DOM"/>
    <property type="match status" value="1"/>
</dbReference>
<keyword evidence="6" id="KW-1133">Transmembrane helix</keyword>
<evidence type="ECO:0000256" key="3">
    <source>
        <dbReference type="ARBA" id="ARBA00022777"/>
    </source>
</evidence>
<dbReference type="Gene3D" id="3.30.450.20">
    <property type="entry name" value="PAS domain"/>
    <property type="match status" value="2"/>
</dbReference>
<keyword evidence="4" id="KW-0067">ATP-binding</keyword>
<name>A0A844G0N7_9BACT</name>
<feature type="transmembrane region" description="Helical" evidence="6">
    <location>
        <begin position="406"/>
        <end position="427"/>
    </location>
</feature>
<keyword evidence="6" id="KW-0812">Transmembrane</keyword>
<protein>
    <submittedName>
        <fullName evidence="8">Protein kinase</fullName>
    </submittedName>
</protein>
<evidence type="ECO:0000256" key="2">
    <source>
        <dbReference type="ARBA" id="ARBA00022741"/>
    </source>
</evidence>
<dbReference type="PANTHER" id="PTHR43289:SF6">
    <property type="entry name" value="SERINE_THREONINE-PROTEIN KINASE NEKL-3"/>
    <property type="match status" value="1"/>
</dbReference>
<dbReference type="RefSeq" id="WP_154418106.1">
    <property type="nucleotide sequence ID" value="NZ_VUNS01000008.1"/>
</dbReference>
<evidence type="ECO:0000313" key="9">
    <source>
        <dbReference type="Proteomes" id="UP000435649"/>
    </source>
</evidence>
<organism evidence="8 9">
    <name type="scientific">Victivallis lenta</name>
    <dbReference type="NCBI Taxonomy" id="2606640"/>
    <lineage>
        <taxon>Bacteria</taxon>
        <taxon>Pseudomonadati</taxon>
        <taxon>Lentisphaerota</taxon>
        <taxon>Lentisphaeria</taxon>
        <taxon>Victivallales</taxon>
        <taxon>Victivallaceae</taxon>
        <taxon>Victivallis</taxon>
    </lineage>
</organism>
<keyword evidence="3 8" id="KW-0418">Kinase</keyword>
<dbReference type="Gene3D" id="3.30.200.20">
    <property type="entry name" value="Phosphorylase Kinase, domain 1"/>
    <property type="match status" value="1"/>
</dbReference>
<dbReference type="Pfam" id="PF00069">
    <property type="entry name" value="Pkinase"/>
    <property type="match status" value="1"/>
</dbReference>
<keyword evidence="9" id="KW-1185">Reference proteome</keyword>
<dbReference type="GO" id="GO:0004674">
    <property type="term" value="F:protein serine/threonine kinase activity"/>
    <property type="evidence" value="ECO:0007669"/>
    <property type="project" value="TreeGrafter"/>
</dbReference>
<dbReference type="InterPro" id="IPR008271">
    <property type="entry name" value="Ser/Thr_kinase_AS"/>
</dbReference>
<dbReference type="AlphaFoldDB" id="A0A844G0N7"/>
<proteinExistence type="predicted"/>
<dbReference type="SUPFAM" id="SSF56112">
    <property type="entry name" value="Protein kinase-like (PK-like)"/>
    <property type="match status" value="1"/>
</dbReference>
<dbReference type="EMBL" id="VUNS01000008">
    <property type="protein sequence ID" value="MST97220.1"/>
    <property type="molecule type" value="Genomic_DNA"/>
</dbReference>
<evidence type="ECO:0000256" key="5">
    <source>
        <dbReference type="SAM" id="MobiDB-lite"/>
    </source>
</evidence>
<dbReference type="CDD" id="cd14014">
    <property type="entry name" value="STKc_PknB_like"/>
    <property type="match status" value="1"/>
</dbReference>
<evidence type="ECO:0000313" key="8">
    <source>
        <dbReference type="EMBL" id="MST97220.1"/>
    </source>
</evidence>
<reference evidence="8 9" key="1">
    <citation type="submission" date="2019-08" db="EMBL/GenBank/DDBJ databases">
        <title>In-depth cultivation of the pig gut microbiome towards novel bacterial diversity and tailored functional studies.</title>
        <authorList>
            <person name="Wylensek D."/>
            <person name="Hitch T.C.A."/>
            <person name="Clavel T."/>
        </authorList>
    </citation>
    <scope>NUCLEOTIDE SEQUENCE [LARGE SCALE GENOMIC DNA]</scope>
    <source>
        <strain evidence="8 9">BBE-744-WT-12</strain>
    </source>
</reference>
<evidence type="ECO:0000259" key="7">
    <source>
        <dbReference type="PROSITE" id="PS50011"/>
    </source>
</evidence>
<keyword evidence="2" id="KW-0547">Nucleotide-binding</keyword>
<accession>A0A844G0N7</accession>
<keyword evidence="1" id="KW-0808">Transferase</keyword>
<dbReference type="GO" id="GO:0005524">
    <property type="term" value="F:ATP binding"/>
    <property type="evidence" value="ECO:0007669"/>
    <property type="project" value="UniProtKB-KW"/>
</dbReference>
<evidence type="ECO:0000256" key="6">
    <source>
        <dbReference type="SAM" id="Phobius"/>
    </source>
</evidence>
<dbReference type="SMART" id="SM00220">
    <property type="entry name" value="S_TKc"/>
    <property type="match status" value="1"/>
</dbReference>
<dbReference type="InterPro" id="IPR000719">
    <property type="entry name" value="Prot_kinase_dom"/>
</dbReference>
<keyword evidence="6" id="KW-0472">Membrane</keyword>
<feature type="region of interest" description="Disordered" evidence="5">
    <location>
        <begin position="1"/>
        <end position="52"/>
    </location>
</feature>
<feature type="domain" description="Protein kinase" evidence="7">
    <location>
        <begin position="100"/>
        <end position="380"/>
    </location>
</feature>
<evidence type="ECO:0000256" key="4">
    <source>
        <dbReference type="ARBA" id="ARBA00022840"/>
    </source>
</evidence>
<dbReference type="Gene3D" id="1.10.510.10">
    <property type="entry name" value="Transferase(Phosphotransferase) domain 1"/>
    <property type="match status" value="1"/>
</dbReference>
<evidence type="ECO:0000256" key="1">
    <source>
        <dbReference type="ARBA" id="ARBA00022679"/>
    </source>
</evidence>
<dbReference type="PANTHER" id="PTHR43289">
    <property type="entry name" value="MITOGEN-ACTIVATED PROTEIN KINASE KINASE KINASE 20-RELATED"/>
    <property type="match status" value="1"/>
</dbReference>
<dbReference type="InterPro" id="IPR011009">
    <property type="entry name" value="Kinase-like_dom_sf"/>
</dbReference>
<dbReference type="CDD" id="cd18773">
    <property type="entry name" value="PDC1_HK_sensor"/>
    <property type="match status" value="1"/>
</dbReference>
<dbReference type="PROSITE" id="PS00108">
    <property type="entry name" value="PROTEIN_KINASE_ST"/>
    <property type="match status" value="1"/>
</dbReference>